<feature type="transmembrane region" description="Helical" evidence="9">
    <location>
        <begin position="285"/>
        <end position="307"/>
    </location>
</feature>
<feature type="transmembrane region" description="Helical" evidence="9">
    <location>
        <begin position="178"/>
        <end position="199"/>
    </location>
</feature>
<proteinExistence type="predicted"/>
<evidence type="ECO:0000259" key="10">
    <source>
        <dbReference type="PROSITE" id="PS50893"/>
    </source>
</evidence>
<keyword evidence="5 11" id="KW-0067">ATP-binding</keyword>
<dbReference type="SMART" id="SM00382">
    <property type="entry name" value="AAA"/>
    <property type="match status" value="1"/>
</dbReference>
<feature type="compositionally biased region" description="Basic residues" evidence="8">
    <location>
        <begin position="7"/>
        <end position="16"/>
    </location>
</feature>
<sequence>MSTVHHAERRTRLGRVSRRDRATAHPGGGSTRWGLAILIVMVSVYVQTEASNFLTEANLQTIILNVSSLLIAAAAMMRLVVAGNVDLSIGGQLSLLSVLSALVARDTGSAVLALAVALGVGAVVGLVNGVAVRLLSISPLIVTLGLSFVYFGLAYAFSDSSAVFGLPTTFLELGLSRFAGIPTPVVIALIYFAVCAFLLTRTTGGVRRFAIGGNASAARSEGINVDRAMLSDFVFMGFTMGIVAVLTTARIQSGSADIGVNFELETLTAVIVGGVAFNGGAGRPLGVFLGVLLLGTIDAAMVFLGFADYYQQIAKGGILLLALAADQYARHRARMRTSAATADQGGKAKTHAARLGEMQLDTPSRGTLAARVDGISKNYGAVQALRDISFDVRYGEVTCLLGDNGAGKSTLIKILAGTLPPTTGDILINQSEEVDLQKTDNPREAGLETVWQDLAVCPNLGAAYNLALGNEPSRIRVGPIRVFDRKAAEEAALKRLASIGVNLSDMFRPLSDLSGGQRQSVSISRVVSEDVKIVLLDEPTAALGVHQTRNVVALIKELAESGAAVILVSHDIDIVQEVADHYVILNRGALVADARAKDMTPQKLVHLMAGLVDTEQPEKPTQLATS</sequence>
<feature type="transmembrane region" description="Helical" evidence="9">
    <location>
        <begin position="139"/>
        <end position="158"/>
    </location>
</feature>
<keyword evidence="7 9" id="KW-0472">Membrane</keyword>
<dbReference type="PANTHER" id="PTHR43790:SF8">
    <property type="entry name" value="SUGAR ABC TRANSPORTER ATP-BINDING PROTEIN"/>
    <property type="match status" value="1"/>
</dbReference>
<evidence type="ECO:0000256" key="2">
    <source>
        <dbReference type="ARBA" id="ARBA00022475"/>
    </source>
</evidence>
<feature type="transmembrane region" description="Helical" evidence="9">
    <location>
        <begin position="29"/>
        <end position="47"/>
    </location>
</feature>
<dbReference type="GO" id="GO:0005524">
    <property type="term" value="F:ATP binding"/>
    <property type="evidence" value="ECO:0007669"/>
    <property type="project" value="UniProtKB-KW"/>
</dbReference>
<dbReference type="InterPro" id="IPR027417">
    <property type="entry name" value="P-loop_NTPase"/>
</dbReference>
<evidence type="ECO:0000256" key="9">
    <source>
        <dbReference type="SAM" id="Phobius"/>
    </source>
</evidence>
<evidence type="ECO:0000256" key="8">
    <source>
        <dbReference type="SAM" id="MobiDB-lite"/>
    </source>
</evidence>
<name>A0ABW0ZFM4_9ACTN</name>
<feature type="transmembrane region" description="Helical" evidence="9">
    <location>
        <begin position="110"/>
        <end position="132"/>
    </location>
</feature>
<dbReference type="CDD" id="cd03216">
    <property type="entry name" value="ABC_Carb_Monos_I"/>
    <property type="match status" value="1"/>
</dbReference>
<evidence type="ECO:0000256" key="3">
    <source>
        <dbReference type="ARBA" id="ARBA00022692"/>
    </source>
</evidence>
<gene>
    <name evidence="11" type="ORF">ACFPQB_10390</name>
</gene>
<dbReference type="InterPro" id="IPR003593">
    <property type="entry name" value="AAA+_ATPase"/>
</dbReference>
<dbReference type="InterPro" id="IPR050107">
    <property type="entry name" value="ABC_carbohydrate_import_ATPase"/>
</dbReference>
<protein>
    <submittedName>
        <fullName evidence="11">ATP-binding cassette domain-containing protein</fullName>
    </submittedName>
</protein>
<dbReference type="Pfam" id="PF02653">
    <property type="entry name" value="BPD_transp_2"/>
    <property type="match status" value="1"/>
</dbReference>
<dbReference type="Gene3D" id="3.40.50.300">
    <property type="entry name" value="P-loop containing nucleotide triphosphate hydrolases"/>
    <property type="match status" value="1"/>
</dbReference>
<evidence type="ECO:0000256" key="4">
    <source>
        <dbReference type="ARBA" id="ARBA00022741"/>
    </source>
</evidence>
<dbReference type="CDD" id="cd06579">
    <property type="entry name" value="TM_PBP1_transp_AraH_like"/>
    <property type="match status" value="1"/>
</dbReference>
<accession>A0ABW0ZFM4</accession>
<keyword evidence="2" id="KW-1003">Cell membrane</keyword>
<keyword evidence="12" id="KW-1185">Reference proteome</keyword>
<dbReference type="Proteomes" id="UP001596072">
    <property type="component" value="Unassembled WGS sequence"/>
</dbReference>
<dbReference type="InterPro" id="IPR003439">
    <property type="entry name" value="ABC_transporter-like_ATP-bd"/>
</dbReference>
<dbReference type="RefSeq" id="WP_136432845.1">
    <property type="nucleotide sequence ID" value="NZ_JBHSNS010000004.1"/>
</dbReference>
<organism evidence="11 12">
    <name type="scientific">Nocardioides vastitatis</name>
    <dbReference type="NCBI Taxonomy" id="2568655"/>
    <lineage>
        <taxon>Bacteria</taxon>
        <taxon>Bacillati</taxon>
        <taxon>Actinomycetota</taxon>
        <taxon>Actinomycetes</taxon>
        <taxon>Propionibacteriales</taxon>
        <taxon>Nocardioidaceae</taxon>
        <taxon>Nocardioides</taxon>
    </lineage>
</organism>
<dbReference type="InterPro" id="IPR001851">
    <property type="entry name" value="ABC_transp_permease"/>
</dbReference>
<dbReference type="PANTHER" id="PTHR43790">
    <property type="entry name" value="CARBOHYDRATE TRANSPORT ATP-BINDING PROTEIN MG119-RELATED"/>
    <property type="match status" value="1"/>
</dbReference>
<evidence type="ECO:0000313" key="11">
    <source>
        <dbReference type="EMBL" id="MFC5729327.1"/>
    </source>
</evidence>
<evidence type="ECO:0000256" key="6">
    <source>
        <dbReference type="ARBA" id="ARBA00022989"/>
    </source>
</evidence>
<feature type="domain" description="ABC transporter" evidence="10">
    <location>
        <begin position="370"/>
        <end position="612"/>
    </location>
</feature>
<evidence type="ECO:0000256" key="1">
    <source>
        <dbReference type="ARBA" id="ARBA00004651"/>
    </source>
</evidence>
<feature type="region of interest" description="Disordered" evidence="8">
    <location>
        <begin position="1"/>
        <end position="28"/>
    </location>
</feature>
<dbReference type="Pfam" id="PF00005">
    <property type="entry name" value="ABC_tran"/>
    <property type="match status" value="1"/>
</dbReference>
<feature type="transmembrane region" description="Helical" evidence="9">
    <location>
        <begin position="233"/>
        <end position="252"/>
    </location>
</feature>
<evidence type="ECO:0000256" key="5">
    <source>
        <dbReference type="ARBA" id="ARBA00022840"/>
    </source>
</evidence>
<dbReference type="EMBL" id="JBHSNS010000004">
    <property type="protein sequence ID" value="MFC5729327.1"/>
    <property type="molecule type" value="Genomic_DNA"/>
</dbReference>
<dbReference type="PROSITE" id="PS50893">
    <property type="entry name" value="ABC_TRANSPORTER_2"/>
    <property type="match status" value="1"/>
</dbReference>
<comment type="caution">
    <text evidence="11">The sequence shown here is derived from an EMBL/GenBank/DDBJ whole genome shotgun (WGS) entry which is preliminary data.</text>
</comment>
<feature type="transmembrane region" description="Helical" evidence="9">
    <location>
        <begin position="59"/>
        <end position="80"/>
    </location>
</feature>
<keyword evidence="4" id="KW-0547">Nucleotide-binding</keyword>
<keyword evidence="6 9" id="KW-1133">Transmembrane helix</keyword>
<evidence type="ECO:0000313" key="12">
    <source>
        <dbReference type="Proteomes" id="UP001596072"/>
    </source>
</evidence>
<dbReference type="SUPFAM" id="SSF52540">
    <property type="entry name" value="P-loop containing nucleoside triphosphate hydrolases"/>
    <property type="match status" value="1"/>
</dbReference>
<keyword evidence="3 9" id="KW-0812">Transmembrane</keyword>
<reference evidence="12" key="1">
    <citation type="journal article" date="2019" name="Int. J. Syst. Evol. Microbiol.">
        <title>The Global Catalogue of Microorganisms (GCM) 10K type strain sequencing project: providing services to taxonomists for standard genome sequencing and annotation.</title>
        <authorList>
            <consortium name="The Broad Institute Genomics Platform"/>
            <consortium name="The Broad Institute Genome Sequencing Center for Infectious Disease"/>
            <person name="Wu L."/>
            <person name="Ma J."/>
        </authorList>
    </citation>
    <scope>NUCLEOTIDE SEQUENCE [LARGE SCALE GENOMIC DNA]</scope>
    <source>
        <strain evidence="12">YIM 94188</strain>
    </source>
</reference>
<comment type="subcellular location">
    <subcellularLocation>
        <location evidence="1">Cell membrane</location>
        <topology evidence="1">Multi-pass membrane protein</topology>
    </subcellularLocation>
</comment>
<evidence type="ECO:0000256" key="7">
    <source>
        <dbReference type="ARBA" id="ARBA00023136"/>
    </source>
</evidence>